<keyword evidence="7 13" id="KW-0472">Membrane</keyword>
<evidence type="ECO:0000256" key="6">
    <source>
        <dbReference type="ARBA" id="ARBA00023040"/>
    </source>
</evidence>
<gene>
    <name evidence="16" type="primary">LOC105898402</name>
    <name evidence="17 18" type="synonym">LOC116224606</name>
</gene>
<reference evidence="16 17" key="1">
    <citation type="submission" date="2025-04" db="UniProtKB">
        <authorList>
            <consortium name="RefSeq"/>
        </authorList>
    </citation>
    <scope>IDENTIFICATION</scope>
</reference>
<evidence type="ECO:0000256" key="12">
    <source>
        <dbReference type="SAM" id="MobiDB-lite"/>
    </source>
</evidence>
<accession>A0A6P8GZ97</accession>
<organism evidence="15 16">
    <name type="scientific">Clupea harengus</name>
    <name type="common">Atlantic herring</name>
    <dbReference type="NCBI Taxonomy" id="7950"/>
    <lineage>
        <taxon>Eukaryota</taxon>
        <taxon>Metazoa</taxon>
        <taxon>Chordata</taxon>
        <taxon>Craniata</taxon>
        <taxon>Vertebrata</taxon>
        <taxon>Euteleostomi</taxon>
        <taxon>Actinopterygii</taxon>
        <taxon>Neopterygii</taxon>
        <taxon>Teleostei</taxon>
        <taxon>Clupei</taxon>
        <taxon>Clupeiformes</taxon>
        <taxon>Clupeoidei</taxon>
        <taxon>Clupeidae</taxon>
        <taxon>Clupea</taxon>
    </lineage>
</organism>
<dbReference type="KEGG" id="char:105898402"/>
<name>A0A6P8GZ97_CLUHA</name>
<keyword evidence="6" id="KW-0297">G-protein coupled receptor</keyword>
<dbReference type="InterPro" id="IPR000826">
    <property type="entry name" value="Formyl_rcpt-rel"/>
</dbReference>
<evidence type="ECO:0000256" key="1">
    <source>
        <dbReference type="ARBA" id="ARBA00004651"/>
    </source>
</evidence>
<comment type="similarity">
    <text evidence="11">Belongs to the chemokine-like receptor (CMKLR) family.</text>
</comment>
<dbReference type="KEGG" id="char:116224606"/>
<keyword evidence="4 13" id="KW-0812">Transmembrane</keyword>
<comment type="subcellular location">
    <subcellularLocation>
        <location evidence="1">Cell membrane</location>
        <topology evidence="1">Multi-pass membrane protein</topology>
    </subcellularLocation>
</comment>
<feature type="transmembrane region" description="Helical" evidence="13">
    <location>
        <begin position="150"/>
        <end position="172"/>
    </location>
</feature>
<dbReference type="Proteomes" id="UP000515152">
    <property type="component" value="Chromosome 18"/>
</dbReference>
<evidence type="ECO:0000256" key="8">
    <source>
        <dbReference type="ARBA" id="ARBA00023170"/>
    </source>
</evidence>
<feature type="transmembrane region" description="Helical" evidence="13">
    <location>
        <begin position="109"/>
        <end position="130"/>
    </location>
</feature>
<evidence type="ECO:0000313" key="17">
    <source>
        <dbReference type="RefSeq" id="XP_031440784.1"/>
    </source>
</evidence>
<feature type="domain" description="G-protein coupled receptors family 1 profile" evidence="14">
    <location>
        <begin position="50"/>
        <end position="303"/>
    </location>
</feature>
<dbReference type="GO" id="GO:0004974">
    <property type="term" value="F:leukotriene receptor activity"/>
    <property type="evidence" value="ECO:0007669"/>
    <property type="project" value="InterPro"/>
</dbReference>
<evidence type="ECO:0000313" key="15">
    <source>
        <dbReference type="Proteomes" id="UP000515152"/>
    </source>
</evidence>
<feature type="region of interest" description="Disordered" evidence="12">
    <location>
        <begin position="359"/>
        <end position="391"/>
    </location>
</feature>
<dbReference type="RefSeq" id="XP_042566490.1">
    <property type="nucleotide sequence ID" value="XM_042710556.1"/>
</dbReference>
<dbReference type="GeneTree" id="ENSGT00950000182966"/>
<feature type="transmembrane region" description="Helical" evidence="13">
    <location>
        <begin position="243"/>
        <end position="268"/>
    </location>
</feature>
<dbReference type="GO" id="GO:0007204">
    <property type="term" value="P:positive regulation of cytosolic calcium ion concentration"/>
    <property type="evidence" value="ECO:0007669"/>
    <property type="project" value="TreeGrafter"/>
</dbReference>
<evidence type="ECO:0000256" key="4">
    <source>
        <dbReference type="ARBA" id="ARBA00022692"/>
    </source>
</evidence>
<keyword evidence="15" id="KW-1185">Reference proteome</keyword>
<dbReference type="RefSeq" id="XP_031440782.1">
    <property type="nucleotide sequence ID" value="XM_031584922.2"/>
</dbReference>
<feature type="compositionally biased region" description="Gly residues" evidence="12">
    <location>
        <begin position="359"/>
        <end position="370"/>
    </location>
</feature>
<dbReference type="OrthoDB" id="5959154at2759"/>
<evidence type="ECO:0000256" key="10">
    <source>
        <dbReference type="ARBA" id="ARBA00023224"/>
    </source>
</evidence>
<dbReference type="GeneID" id="105898402"/>
<dbReference type="GO" id="GO:0006954">
    <property type="term" value="P:inflammatory response"/>
    <property type="evidence" value="ECO:0007669"/>
    <property type="project" value="TreeGrafter"/>
</dbReference>
<evidence type="ECO:0000256" key="5">
    <source>
        <dbReference type="ARBA" id="ARBA00022989"/>
    </source>
</evidence>
<dbReference type="InterPro" id="IPR003981">
    <property type="entry name" value="Leukotriene_B4_rcpt"/>
</dbReference>
<dbReference type="PANTHER" id="PTHR24225">
    <property type="entry name" value="CHEMOTACTIC RECEPTOR"/>
    <property type="match status" value="1"/>
</dbReference>
<sequence length="391" mass="43340">MDFFNATADPTMLSHYLQPSLSPSSSPGLSVSHQVGISILTIALVVGFPGNLFVVWSVLCRVRRRSVTCLLVFNLALADVLVLLTAPLFLRFLTAGVQGWEFGTATCKIVHYLCAVNMYTSIYLITLMSADRWLATSRPFVAQRLRTKRALLSIILAFWVLAFILALPMPFYRSNLQLFRHKNITSFFCIPHHWGSVDHQVFQYLVETFMGFLLPFSLIAGCYASVFRRLRTAMFKRRGRGSFLILAILAAFALFWLPYHIVNILQVIGLLTDTEWAIDAAKVARPNVTAFAFLSSSVNPVLYVFAGSSHIRNAGLGFMAKMFEGTYSDAQSRSTRTSRSSVPDDTSIFRKITQKMSVRGGGVGGGGESVAGGEEDTRKTAELKNLMTVAE</sequence>
<dbReference type="RefSeq" id="XP_031440784.1">
    <property type="nucleotide sequence ID" value="XM_031584924.2"/>
</dbReference>
<dbReference type="SUPFAM" id="SSF81321">
    <property type="entry name" value="Family A G protein-coupled receptor-like"/>
    <property type="match status" value="1"/>
</dbReference>
<dbReference type="PRINTS" id="PR01476">
    <property type="entry name" value="LTBRECEPTOR"/>
</dbReference>
<evidence type="ECO:0000256" key="11">
    <source>
        <dbReference type="ARBA" id="ARBA00025736"/>
    </source>
</evidence>
<dbReference type="AlphaFoldDB" id="A0A6P8GZ97"/>
<dbReference type="PROSITE" id="PS50262">
    <property type="entry name" value="G_PROTEIN_RECEP_F1_2"/>
    <property type="match status" value="1"/>
</dbReference>
<dbReference type="PANTHER" id="PTHR24225:SF72">
    <property type="entry name" value="G-PROTEIN COUPLED RECEPTORS FAMILY 1 PROFILE DOMAIN-CONTAINING PROTEIN-RELATED"/>
    <property type="match status" value="1"/>
</dbReference>
<protein>
    <submittedName>
        <fullName evidence="16 17">Leukotriene B4 receptor 1-like</fullName>
    </submittedName>
</protein>
<evidence type="ECO:0000259" key="14">
    <source>
        <dbReference type="PROSITE" id="PS50262"/>
    </source>
</evidence>
<dbReference type="Gene3D" id="1.20.1070.10">
    <property type="entry name" value="Rhodopsin 7-helix transmembrane proteins"/>
    <property type="match status" value="1"/>
</dbReference>
<dbReference type="InterPro" id="IPR000276">
    <property type="entry name" value="GPCR_Rhodpsn"/>
</dbReference>
<dbReference type="GO" id="GO:0007200">
    <property type="term" value="P:phospholipase C-activating G protein-coupled receptor signaling pathway"/>
    <property type="evidence" value="ECO:0007669"/>
    <property type="project" value="TreeGrafter"/>
</dbReference>
<dbReference type="GO" id="GO:0004875">
    <property type="term" value="F:complement receptor activity"/>
    <property type="evidence" value="ECO:0007669"/>
    <property type="project" value="TreeGrafter"/>
</dbReference>
<evidence type="ECO:0000313" key="16">
    <source>
        <dbReference type="RefSeq" id="XP_031440782.1"/>
    </source>
</evidence>
<keyword evidence="10" id="KW-0807">Transducer</keyword>
<evidence type="ECO:0000256" key="2">
    <source>
        <dbReference type="ARBA" id="ARBA00022475"/>
    </source>
</evidence>
<keyword evidence="5 13" id="KW-1133">Transmembrane helix</keyword>
<evidence type="ECO:0000256" key="13">
    <source>
        <dbReference type="SAM" id="Phobius"/>
    </source>
</evidence>
<evidence type="ECO:0000256" key="7">
    <source>
        <dbReference type="ARBA" id="ARBA00023136"/>
    </source>
</evidence>
<evidence type="ECO:0000313" key="18">
    <source>
        <dbReference type="RefSeq" id="XP_042566490.1"/>
    </source>
</evidence>
<keyword evidence="3" id="KW-0597">Phosphoprotein</keyword>
<proteinExistence type="inferred from homology"/>
<feature type="transmembrane region" description="Helical" evidence="13">
    <location>
        <begin position="71"/>
        <end position="89"/>
    </location>
</feature>
<keyword evidence="2" id="KW-1003">Cell membrane</keyword>
<keyword evidence="9" id="KW-0325">Glycoprotein</keyword>
<evidence type="ECO:0000256" key="9">
    <source>
        <dbReference type="ARBA" id="ARBA00023180"/>
    </source>
</evidence>
<evidence type="ECO:0000256" key="3">
    <source>
        <dbReference type="ARBA" id="ARBA00022553"/>
    </source>
</evidence>
<feature type="transmembrane region" description="Helical" evidence="13">
    <location>
        <begin position="35"/>
        <end position="59"/>
    </location>
</feature>
<dbReference type="Pfam" id="PF00001">
    <property type="entry name" value="7tm_1"/>
    <property type="match status" value="1"/>
</dbReference>
<dbReference type="InterPro" id="IPR017452">
    <property type="entry name" value="GPCR_Rhodpsn_7TM"/>
</dbReference>
<dbReference type="PRINTS" id="PR00237">
    <property type="entry name" value="GPCRRHODOPSN"/>
</dbReference>
<feature type="transmembrane region" description="Helical" evidence="13">
    <location>
        <begin position="201"/>
        <end position="223"/>
    </location>
</feature>
<dbReference type="GO" id="GO:0005886">
    <property type="term" value="C:plasma membrane"/>
    <property type="evidence" value="ECO:0007669"/>
    <property type="project" value="UniProtKB-SubCell"/>
</dbReference>
<dbReference type="FunFam" id="1.20.1070.10:FF:000109">
    <property type="entry name" value="Leukotriene B4 receptor"/>
    <property type="match status" value="1"/>
</dbReference>
<keyword evidence="8" id="KW-0675">Receptor</keyword>